<evidence type="ECO:0000313" key="3">
    <source>
        <dbReference type="Proteomes" id="UP000259762"/>
    </source>
</evidence>
<feature type="chain" id="PRO_5016273450" description="Outer membrane protein beta-barrel domain-containing protein" evidence="1">
    <location>
        <begin position="30"/>
        <end position="212"/>
    </location>
</feature>
<feature type="signal peptide" evidence="1">
    <location>
        <begin position="1"/>
        <end position="29"/>
    </location>
</feature>
<evidence type="ECO:0000256" key="1">
    <source>
        <dbReference type="SAM" id="SignalP"/>
    </source>
</evidence>
<evidence type="ECO:0000313" key="2">
    <source>
        <dbReference type="EMBL" id="ASI47680.1"/>
    </source>
</evidence>
<gene>
    <name evidence="2" type="ORF">AOV_02245</name>
</gene>
<dbReference type="AlphaFoldDB" id="A0A2Z2LEW6"/>
<dbReference type="KEGG" id="aoh:AOV_02245"/>
<sequence>MTSYITRRARLFCCAALTTIALTSMPAFAIEGGEGPATADLGIRLGMYHEGDRLPLQPQKDGGVATQGTKNYSALAGVRYVVTTKKLGNFSVEVGYAYRSEQLVHNYNFAEMKKRIGDYSSLYTEARWGTNGLLLVQNLGFSLGASIGGEKVDQGTMPVRFMGGFTYKVGGITSIYAGLQYVTHLQSISPVSLSLEDYKGVPKYVVGVEFAV</sequence>
<dbReference type="OrthoDB" id="7165446at2"/>
<organism evidence="2 3">
    <name type="scientific">Anaplasma ovis str. Haibei</name>
    <dbReference type="NCBI Taxonomy" id="1248439"/>
    <lineage>
        <taxon>Bacteria</taxon>
        <taxon>Pseudomonadati</taxon>
        <taxon>Pseudomonadota</taxon>
        <taxon>Alphaproteobacteria</taxon>
        <taxon>Rickettsiales</taxon>
        <taxon>Anaplasmataceae</taxon>
        <taxon>Anaplasma</taxon>
    </lineage>
</organism>
<dbReference type="Proteomes" id="UP000259762">
    <property type="component" value="Chromosome"/>
</dbReference>
<protein>
    <recommendedName>
        <fullName evidence="4">Outer membrane protein beta-barrel domain-containing protein</fullName>
    </recommendedName>
</protein>
<accession>A0A2Z2LEW6</accession>
<name>A0A2Z2LEW6_9RICK</name>
<reference evidence="2 3" key="2">
    <citation type="journal article" date="2019" name="BMC Genomics">
        <title>The Anaplasma ovis genome reveals a high proportion of pseudogenes.</title>
        <authorList>
            <person name="Liu Z."/>
            <person name="Peasley A.M."/>
            <person name="Yang J."/>
            <person name="Li Y."/>
            <person name="Guan G."/>
            <person name="Luo J."/>
            <person name="Yin H."/>
            <person name="Brayton K.A."/>
        </authorList>
    </citation>
    <scope>NUCLEOTIDE SEQUENCE [LARGE SCALE GENOMIC DNA]</scope>
    <source>
        <strain evidence="2 3">Haibei</strain>
    </source>
</reference>
<evidence type="ECO:0008006" key="4">
    <source>
        <dbReference type="Google" id="ProtNLM"/>
    </source>
</evidence>
<proteinExistence type="predicted"/>
<keyword evidence="3" id="KW-1185">Reference proteome</keyword>
<dbReference type="EMBL" id="CP015994">
    <property type="protein sequence ID" value="ASI47680.1"/>
    <property type="molecule type" value="Genomic_DNA"/>
</dbReference>
<reference evidence="3" key="1">
    <citation type="submission" date="2018-06" db="EMBL/GenBank/DDBJ databases">
        <title>The Anaplasma ovis genome reveals a high proportion of pseudogenes.</title>
        <authorList>
            <person name="Liu Z."/>
            <person name="Peasley A.M."/>
            <person name="Yang J."/>
            <person name="Li Y."/>
            <person name="Guan G."/>
            <person name="Luo J."/>
            <person name="Yin H."/>
            <person name="Brayton K.A."/>
        </authorList>
    </citation>
    <scope>NUCLEOTIDE SEQUENCE [LARGE SCALE GENOMIC DNA]</scope>
    <source>
        <strain evidence="3">Haibei</strain>
    </source>
</reference>
<keyword evidence="1" id="KW-0732">Signal</keyword>